<evidence type="ECO:0000259" key="13">
    <source>
        <dbReference type="SMART" id="SM00184"/>
    </source>
</evidence>
<evidence type="ECO:0000256" key="10">
    <source>
        <dbReference type="ARBA" id="ARBA00023136"/>
    </source>
</evidence>
<gene>
    <name evidence="14" type="ORF">Vbra_4426</name>
</gene>
<comment type="pathway">
    <text evidence="3">Protein modification; protein ubiquitination.</text>
</comment>
<keyword evidence="12" id="KW-0812">Transmembrane</keyword>
<feature type="compositionally biased region" description="Polar residues" evidence="11">
    <location>
        <begin position="193"/>
        <end position="203"/>
    </location>
</feature>
<dbReference type="STRING" id="1169540.A0A0G4FF79"/>
<comment type="subcellular location">
    <subcellularLocation>
        <location evidence="2">Endomembrane system</location>
    </subcellularLocation>
</comment>
<dbReference type="Gene3D" id="3.30.40.10">
    <property type="entry name" value="Zinc/RING finger domain, C3HC4 (zinc finger)"/>
    <property type="match status" value="1"/>
</dbReference>
<evidence type="ECO:0000256" key="12">
    <source>
        <dbReference type="SAM" id="Phobius"/>
    </source>
</evidence>
<feature type="compositionally biased region" description="Low complexity" evidence="11">
    <location>
        <begin position="1"/>
        <end position="13"/>
    </location>
</feature>
<evidence type="ECO:0000256" key="1">
    <source>
        <dbReference type="ARBA" id="ARBA00000900"/>
    </source>
</evidence>
<dbReference type="EMBL" id="CDMY01000423">
    <property type="protein sequence ID" value="CEM11728.1"/>
    <property type="molecule type" value="Genomic_DNA"/>
</dbReference>
<dbReference type="InParanoid" id="A0A0G4FF79"/>
<feature type="domain" description="RING-type" evidence="13">
    <location>
        <begin position="34"/>
        <end position="72"/>
    </location>
</feature>
<evidence type="ECO:0000256" key="7">
    <source>
        <dbReference type="ARBA" id="ARBA00022771"/>
    </source>
</evidence>
<dbReference type="GO" id="GO:0006511">
    <property type="term" value="P:ubiquitin-dependent protein catabolic process"/>
    <property type="evidence" value="ECO:0007669"/>
    <property type="project" value="InterPro"/>
</dbReference>
<keyword evidence="9" id="KW-0862">Zinc</keyword>
<evidence type="ECO:0000256" key="4">
    <source>
        <dbReference type="ARBA" id="ARBA00012483"/>
    </source>
</evidence>
<protein>
    <recommendedName>
        <fullName evidence="4">RING-type E3 ubiquitin transferase</fullName>
        <ecNumber evidence="4">2.3.2.27</ecNumber>
    </recommendedName>
</protein>
<dbReference type="UniPathway" id="UPA00143"/>
<evidence type="ECO:0000256" key="5">
    <source>
        <dbReference type="ARBA" id="ARBA00022679"/>
    </source>
</evidence>
<reference evidence="14 15" key="1">
    <citation type="submission" date="2014-11" db="EMBL/GenBank/DDBJ databases">
        <authorList>
            <person name="Zhu J."/>
            <person name="Qi W."/>
            <person name="Song R."/>
        </authorList>
    </citation>
    <scope>NUCLEOTIDE SEQUENCE [LARGE SCALE GENOMIC DNA]</scope>
</reference>
<dbReference type="SUPFAM" id="SSF57850">
    <property type="entry name" value="RING/U-box"/>
    <property type="match status" value="1"/>
</dbReference>
<dbReference type="InterPro" id="IPR013083">
    <property type="entry name" value="Znf_RING/FYVE/PHD"/>
</dbReference>
<dbReference type="GO" id="GO:0016567">
    <property type="term" value="P:protein ubiquitination"/>
    <property type="evidence" value="ECO:0007669"/>
    <property type="project" value="UniProtKB-UniPathway"/>
</dbReference>
<dbReference type="AlphaFoldDB" id="A0A0G4FF79"/>
<dbReference type="InterPro" id="IPR018957">
    <property type="entry name" value="Znf_C3HC4_RING-type"/>
</dbReference>
<sequence length="236" mass="24975">MSSSSSQSASASSRGEPTSASRPPGGNESSKFECAICFEEATEPVVTRCGHLYCWACLHDWLVDGKEECPVCKAGVTVDSLIPLYSRGGKEEDPRKKERKIPQRPKGERPQAPNRQRPQGGGWFQSQRFGGFGPANIAFSILPFPLGLFGAGFTFTLGGGHNNSGGLDWGSPFGGGMGPQGSGSGGVSGGSGTTPDGQRRTTPQQQQVEEQVQQAVTNMLLFLGVVITFYLLFASP</sequence>
<proteinExistence type="predicted"/>
<dbReference type="SMART" id="SM00184">
    <property type="entry name" value="RING"/>
    <property type="match status" value="1"/>
</dbReference>
<keyword evidence="7" id="KW-0863">Zinc-finger</keyword>
<keyword evidence="8" id="KW-0833">Ubl conjugation pathway</keyword>
<dbReference type="CDD" id="cd16534">
    <property type="entry name" value="RING-HC_RNF5-like"/>
    <property type="match status" value="1"/>
</dbReference>
<dbReference type="GO" id="GO:0008270">
    <property type="term" value="F:zinc ion binding"/>
    <property type="evidence" value="ECO:0007669"/>
    <property type="project" value="UniProtKB-KW"/>
</dbReference>
<evidence type="ECO:0000313" key="14">
    <source>
        <dbReference type="EMBL" id="CEM11728.1"/>
    </source>
</evidence>
<evidence type="ECO:0000256" key="2">
    <source>
        <dbReference type="ARBA" id="ARBA00004308"/>
    </source>
</evidence>
<feature type="region of interest" description="Disordered" evidence="11">
    <location>
        <begin position="86"/>
        <end position="125"/>
    </location>
</feature>
<organism evidence="14 15">
    <name type="scientific">Vitrella brassicaformis (strain CCMP3155)</name>
    <dbReference type="NCBI Taxonomy" id="1169540"/>
    <lineage>
        <taxon>Eukaryota</taxon>
        <taxon>Sar</taxon>
        <taxon>Alveolata</taxon>
        <taxon>Colpodellida</taxon>
        <taxon>Vitrellaceae</taxon>
        <taxon>Vitrella</taxon>
    </lineage>
</organism>
<feature type="compositionally biased region" description="Gly residues" evidence="11">
    <location>
        <begin position="172"/>
        <end position="192"/>
    </location>
</feature>
<keyword evidence="12" id="KW-1133">Transmembrane helix</keyword>
<evidence type="ECO:0000313" key="15">
    <source>
        <dbReference type="Proteomes" id="UP000041254"/>
    </source>
</evidence>
<dbReference type="Pfam" id="PF00097">
    <property type="entry name" value="zf-C3HC4"/>
    <property type="match status" value="1"/>
</dbReference>
<dbReference type="InterPro" id="IPR045103">
    <property type="entry name" value="RNF5/RNF185-like"/>
</dbReference>
<evidence type="ECO:0000256" key="9">
    <source>
        <dbReference type="ARBA" id="ARBA00022833"/>
    </source>
</evidence>
<keyword evidence="15" id="KW-1185">Reference proteome</keyword>
<evidence type="ECO:0000256" key="3">
    <source>
        <dbReference type="ARBA" id="ARBA00004906"/>
    </source>
</evidence>
<accession>A0A0G4FF79</accession>
<evidence type="ECO:0000256" key="8">
    <source>
        <dbReference type="ARBA" id="ARBA00022786"/>
    </source>
</evidence>
<comment type="catalytic activity">
    <reaction evidence="1">
        <text>S-ubiquitinyl-[E2 ubiquitin-conjugating enzyme]-L-cysteine + [acceptor protein]-L-lysine = [E2 ubiquitin-conjugating enzyme]-L-cysteine + N(6)-ubiquitinyl-[acceptor protein]-L-lysine.</text>
        <dbReference type="EC" id="2.3.2.27"/>
    </reaction>
</comment>
<feature type="region of interest" description="Disordered" evidence="11">
    <location>
        <begin position="1"/>
        <end position="27"/>
    </location>
</feature>
<keyword evidence="5" id="KW-0808">Transferase</keyword>
<name>A0A0G4FF79_VITBC</name>
<feature type="transmembrane region" description="Helical" evidence="12">
    <location>
        <begin position="215"/>
        <end position="233"/>
    </location>
</feature>
<keyword evidence="6" id="KW-0479">Metal-binding</keyword>
<dbReference type="Proteomes" id="UP000041254">
    <property type="component" value="Unassembled WGS sequence"/>
</dbReference>
<dbReference type="EC" id="2.3.2.27" evidence="4"/>
<dbReference type="OMA" id="WACLHDW"/>
<feature type="region of interest" description="Disordered" evidence="11">
    <location>
        <begin position="168"/>
        <end position="210"/>
    </location>
</feature>
<dbReference type="GO" id="GO:0005783">
    <property type="term" value="C:endoplasmic reticulum"/>
    <property type="evidence" value="ECO:0007669"/>
    <property type="project" value="InterPro"/>
</dbReference>
<dbReference type="PANTHER" id="PTHR12313">
    <property type="entry name" value="E3 UBIQUITIN-PROTEIN LIGASE RNF5-RELATED"/>
    <property type="match status" value="1"/>
</dbReference>
<dbReference type="InterPro" id="IPR001841">
    <property type="entry name" value="Znf_RING"/>
</dbReference>
<dbReference type="PROSITE" id="PS00518">
    <property type="entry name" value="ZF_RING_1"/>
    <property type="match status" value="1"/>
</dbReference>
<keyword evidence="10 12" id="KW-0472">Membrane</keyword>
<dbReference type="OrthoDB" id="10254945at2759"/>
<evidence type="ECO:0000256" key="6">
    <source>
        <dbReference type="ARBA" id="ARBA00022723"/>
    </source>
</evidence>
<dbReference type="VEuPathDB" id="CryptoDB:Vbra_4426"/>
<evidence type="ECO:0000256" key="11">
    <source>
        <dbReference type="SAM" id="MobiDB-lite"/>
    </source>
</evidence>
<dbReference type="GO" id="GO:0061630">
    <property type="term" value="F:ubiquitin protein ligase activity"/>
    <property type="evidence" value="ECO:0007669"/>
    <property type="project" value="UniProtKB-EC"/>
</dbReference>
<dbReference type="InterPro" id="IPR017907">
    <property type="entry name" value="Znf_RING_CS"/>
</dbReference>